<accession>A0A8D9CNI2</accession>
<proteinExistence type="predicted"/>
<sequence length="105" mass="11643">METDLAPIVEVLDENNKNTSDHDSSLPSAGNISRNVSHRASMFRRFLAFFCCSATPVSISRCSIDEDYVSDIYITANELTHDRFLLSPSSRLSIESAFPPQISAD</sequence>
<organism evidence="2 3">
    <name type="scientific">Brassica campestris</name>
    <name type="common">Field mustard</name>
    <dbReference type="NCBI Taxonomy" id="3711"/>
    <lineage>
        <taxon>Eukaryota</taxon>
        <taxon>Viridiplantae</taxon>
        <taxon>Streptophyta</taxon>
        <taxon>Embryophyta</taxon>
        <taxon>Tracheophyta</taxon>
        <taxon>Spermatophyta</taxon>
        <taxon>Magnoliopsida</taxon>
        <taxon>eudicotyledons</taxon>
        <taxon>Gunneridae</taxon>
        <taxon>Pentapetalae</taxon>
        <taxon>rosids</taxon>
        <taxon>malvids</taxon>
        <taxon>Brassicales</taxon>
        <taxon>Brassicaceae</taxon>
        <taxon>Brassiceae</taxon>
        <taxon>Brassica</taxon>
    </lineage>
</organism>
<evidence type="ECO:0000256" key="1">
    <source>
        <dbReference type="SAM" id="MobiDB-lite"/>
    </source>
</evidence>
<dbReference type="Proteomes" id="UP000694005">
    <property type="component" value="Chromosome A09"/>
</dbReference>
<name>A0A8D9CNI2_BRACM</name>
<dbReference type="Gramene" id="A09p22990.2_BraZ1">
    <property type="protein sequence ID" value="A09p22990.2_BraZ1.CDS.1"/>
    <property type="gene ID" value="A09g22990.2_BraZ1"/>
</dbReference>
<protein>
    <submittedName>
        <fullName evidence="2">Uncharacterized protein</fullName>
    </submittedName>
</protein>
<feature type="region of interest" description="Disordered" evidence="1">
    <location>
        <begin position="13"/>
        <end position="32"/>
    </location>
</feature>
<feature type="compositionally biased region" description="Basic and acidic residues" evidence="1">
    <location>
        <begin position="14"/>
        <end position="24"/>
    </location>
</feature>
<evidence type="ECO:0000313" key="2">
    <source>
        <dbReference type="EMBL" id="CAG7861832.1"/>
    </source>
</evidence>
<gene>
    <name evidence="2" type="ORF">BRAPAZ1V2_A09P22990.2</name>
</gene>
<dbReference type="EMBL" id="LS974625">
    <property type="protein sequence ID" value="CAG7861832.1"/>
    <property type="molecule type" value="Genomic_DNA"/>
</dbReference>
<dbReference type="AlphaFoldDB" id="A0A8D9CNI2"/>
<reference evidence="2 3" key="1">
    <citation type="submission" date="2021-07" db="EMBL/GenBank/DDBJ databases">
        <authorList>
            <consortium name="Genoscope - CEA"/>
            <person name="William W."/>
        </authorList>
    </citation>
    <scope>NUCLEOTIDE SEQUENCE [LARGE SCALE GENOMIC DNA]</scope>
</reference>
<evidence type="ECO:0000313" key="3">
    <source>
        <dbReference type="Proteomes" id="UP000694005"/>
    </source>
</evidence>